<protein>
    <submittedName>
        <fullName evidence="2">Lipase, class 3 domain-containing protein</fullName>
    </submittedName>
</protein>
<evidence type="ECO:0000313" key="3">
    <source>
        <dbReference type="Proteomes" id="UP000030755"/>
    </source>
</evidence>
<dbReference type="InterPro" id="IPR002921">
    <property type="entry name" value="Fungal_lipase-type"/>
</dbReference>
<evidence type="ECO:0000259" key="1">
    <source>
        <dbReference type="Pfam" id="PF01764"/>
    </source>
</evidence>
<dbReference type="Proteomes" id="UP000030755">
    <property type="component" value="Unassembled WGS sequence"/>
</dbReference>
<gene>
    <name evidence="2" type="ORF">O9G_003625</name>
</gene>
<proteinExistence type="predicted"/>
<dbReference type="Pfam" id="PF01764">
    <property type="entry name" value="Lipase_3"/>
    <property type="match status" value="1"/>
</dbReference>
<keyword evidence="3" id="KW-1185">Reference proteome</keyword>
<dbReference type="AlphaFoldDB" id="A0A075B3R1"/>
<organism evidence="2 3">
    <name type="scientific">Rozella allomycis (strain CSF55)</name>
    <dbReference type="NCBI Taxonomy" id="988480"/>
    <lineage>
        <taxon>Eukaryota</taxon>
        <taxon>Fungi</taxon>
        <taxon>Fungi incertae sedis</taxon>
        <taxon>Cryptomycota</taxon>
        <taxon>Cryptomycota incertae sedis</taxon>
        <taxon>Rozella</taxon>
    </lineage>
</organism>
<dbReference type="SUPFAM" id="SSF53474">
    <property type="entry name" value="alpha/beta-Hydrolases"/>
    <property type="match status" value="1"/>
</dbReference>
<evidence type="ECO:0000313" key="2">
    <source>
        <dbReference type="EMBL" id="EPZ35681.1"/>
    </source>
</evidence>
<accession>A0A075B3R1</accession>
<dbReference type="OMA" id="NTIRMTH"/>
<dbReference type="HOGENOM" id="CLU_032957_5_0_1"/>
<dbReference type="EMBL" id="KE560785">
    <property type="protein sequence ID" value="EPZ35681.1"/>
    <property type="molecule type" value="Genomic_DNA"/>
</dbReference>
<feature type="domain" description="Fungal lipase-type" evidence="1">
    <location>
        <begin position="48"/>
        <end position="186"/>
    </location>
</feature>
<dbReference type="InterPro" id="IPR029058">
    <property type="entry name" value="AB_hydrolase_fold"/>
</dbReference>
<dbReference type="Gene3D" id="3.40.50.1820">
    <property type="entry name" value="alpha/beta hydrolase"/>
    <property type="match status" value="1"/>
</dbReference>
<dbReference type="GO" id="GO:0006629">
    <property type="term" value="P:lipid metabolic process"/>
    <property type="evidence" value="ECO:0007669"/>
    <property type="project" value="InterPro"/>
</dbReference>
<dbReference type="PANTHER" id="PTHR45856:SF25">
    <property type="entry name" value="FUNGAL LIPASE-LIKE DOMAIN-CONTAINING PROTEIN"/>
    <property type="match status" value="1"/>
</dbReference>
<dbReference type="PANTHER" id="PTHR45856">
    <property type="entry name" value="ALPHA/BETA-HYDROLASES SUPERFAMILY PROTEIN"/>
    <property type="match status" value="1"/>
</dbReference>
<dbReference type="OrthoDB" id="426718at2759"/>
<dbReference type="InterPro" id="IPR051218">
    <property type="entry name" value="Sec_MonoDiacylglyc_Lipase"/>
</dbReference>
<name>A0A075B3R1_ROZAC</name>
<reference evidence="2 3" key="1">
    <citation type="journal article" date="2013" name="Curr. Biol.">
        <title>Shared signatures of parasitism and phylogenomics unite Cryptomycota and microsporidia.</title>
        <authorList>
            <person name="James T.Y."/>
            <person name="Pelin A."/>
            <person name="Bonen L."/>
            <person name="Ahrendt S."/>
            <person name="Sain D."/>
            <person name="Corradi N."/>
            <person name="Stajich J.E."/>
        </authorList>
    </citation>
    <scope>NUCLEOTIDE SEQUENCE [LARGE SCALE GENOMIC DNA]</scope>
    <source>
        <strain evidence="2 3">CSF55</strain>
    </source>
</reference>
<dbReference type="CDD" id="cd00519">
    <property type="entry name" value="Lipase_3"/>
    <property type="match status" value="1"/>
</dbReference>
<sequence length="242" mass="27359">MKWTCGRRCAHFPNTTAVAYLQTDLFDSRGFLAIDKSDHGNGIEVAILSFRGSVSLRNWVANLWSAQTDSIWNKFDKDMRIHSGFHLAYIFIREKLNKELQKLYQNYKFSKLLVTGHSQGGVLAVLAAVDILENLHPNYKVEVITIGQPRIGNSAFSSYVNHLFIKNDATLIRVTNSNDLIPHLPLSLWGFQHHSNEIWCNSKSGMSTDVSVEDPECSLSSRSFSIIPHLHLWDVVFGPLCV</sequence>